<dbReference type="OrthoDB" id="553246at2759"/>
<proteinExistence type="predicted"/>
<feature type="compositionally biased region" description="Low complexity" evidence="1">
    <location>
        <begin position="1084"/>
        <end position="1093"/>
    </location>
</feature>
<evidence type="ECO:0000313" key="3">
    <source>
        <dbReference type="EMBL" id="GAX85958.1"/>
    </source>
</evidence>
<name>A0A250XSB8_9CHLO</name>
<evidence type="ECO:0000256" key="1">
    <source>
        <dbReference type="SAM" id="MobiDB-lite"/>
    </source>
</evidence>
<dbReference type="PANTHER" id="PTHR16212">
    <property type="entry name" value="FOCADHESIN FAMILY MEMBER"/>
    <property type="match status" value="1"/>
</dbReference>
<comment type="caution">
    <text evidence="3">The sequence shown here is derived from an EMBL/GenBank/DDBJ whole genome shotgun (WGS) entry which is preliminary data.</text>
</comment>
<feature type="domain" description="DUF3730" evidence="2">
    <location>
        <begin position="658"/>
        <end position="871"/>
    </location>
</feature>
<feature type="region of interest" description="Disordered" evidence="1">
    <location>
        <begin position="1084"/>
        <end position="1104"/>
    </location>
</feature>
<feature type="compositionally biased region" description="Polar residues" evidence="1">
    <location>
        <begin position="1822"/>
        <end position="1834"/>
    </location>
</feature>
<accession>A0A250XSB8</accession>
<gene>
    <name evidence="3" type="ORF">CEUSTIGMA_g13374.t1</name>
</gene>
<feature type="region of interest" description="Disordered" evidence="1">
    <location>
        <begin position="1822"/>
        <end position="1845"/>
    </location>
</feature>
<evidence type="ECO:0000313" key="4">
    <source>
        <dbReference type="Proteomes" id="UP000232323"/>
    </source>
</evidence>
<dbReference type="Proteomes" id="UP000232323">
    <property type="component" value="Unassembled WGS sequence"/>
</dbReference>
<evidence type="ECO:0000259" key="2">
    <source>
        <dbReference type="Pfam" id="PF12530"/>
    </source>
</evidence>
<dbReference type="SUPFAM" id="SSF48371">
    <property type="entry name" value="ARM repeat"/>
    <property type="match status" value="1"/>
</dbReference>
<dbReference type="InterPro" id="IPR022542">
    <property type="entry name" value="FOCAD/RST1_DUF3730"/>
</dbReference>
<dbReference type="STRING" id="1157962.A0A250XSB8"/>
<organism evidence="3 4">
    <name type="scientific">Chlamydomonas eustigma</name>
    <dbReference type="NCBI Taxonomy" id="1157962"/>
    <lineage>
        <taxon>Eukaryota</taxon>
        <taxon>Viridiplantae</taxon>
        <taxon>Chlorophyta</taxon>
        <taxon>core chlorophytes</taxon>
        <taxon>Chlorophyceae</taxon>
        <taxon>CS clade</taxon>
        <taxon>Chlamydomonadales</taxon>
        <taxon>Chlamydomonadaceae</taxon>
        <taxon>Chlamydomonas</taxon>
    </lineage>
</organism>
<dbReference type="EMBL" id="BEGY01000208">
    <property type="protein sequence ID" value="GAX85958.1"/>
    <property type="molecule type" value="Genomic_DNA"/>
</dbReference>
<dbReference type="Pfam" id="PF12530">
    <property type="entry name" value="DUF3730"/>
    <property type="match status" value="1"/>
</dbReference>
<protein>
    <recommendedName>
        <fullName evidence="2">DUF3730 domain-containing protein</fullName>
    </recommendedName>
</protein>
<dbReference type="PANTHER" id="PTHR16212:SF4">
    <property type="entry name" value="FOCADHESIN"/>
    <property type="match status" value="1"/>
</dbReference>
<reference evidence="3 4" key="1">
    <citation type="submission" date="2017-08" db="EMBL/GenBank/DDBJ databases">
        <title>Acidophilic green algal genome provides insights into adaptation to an acidic environment.</title>
        <authorList>
            <person name="Hirooka S."/>
            <person name="Hirose Y."/>
            <person name="Kanesaki Y."/>
            <person name="Higuchi S."/>
            <person name="Fujiwara T."/>
            <person name="Onuma R."/>
            <person name="Era A."/>
            <person name="Ohbayashi R."/>
            <person name="Uzuka A."/>
            <person name="Nozaki H."/>
            <person name="Yoshikawa H."/>
            <person name="Miyagishima S.Y."/>
        </authorList>
    </citation>
    <scope>NUCLEOTIDE SEQUENCE [LARGE SCALE GENOMIC DNA]</scope>
    <source>
        <strain evidence="3 4">NIES-2499</strain>
    </source>
</reference>
<keyword evidence="4" id="KW-1185">Reference proteome</keyword>
<dbReference type="InterPro" id="IPR045163">
    <property type="entry name" value="Focadhesin/RST1"/>
</dbReference>
<sequence>MTSTASVHSIRKKLESPSSIVSYQSVCAFFNATSISTPFESSIEAIVKQCLIHSSKDVVQEALQQLCTRINHVQSGLSASHAIDLVLAALTTAGSANVDILGEHLVQLVMSDPQGSNQSGASGGSSHPLSSALLIQPACGPFLIQSCCRKLRELVCDVGGDAQRTLFELGIKEDCNAFSSLKPFFTFVLLQKGMSLCHIMEESVSQHSSASGSTVSIVSALKPTSSQAASDSVGLWTLLPGILHQELAGLALNCPWLGMPILHFLCKALSCGSKHSLAERLKASQEALVVILDVATCLKEQILRQPYDTVGLTDNLNYLVLYFSNMLLPALLSFAIELQLRPPSNLRGALEAALRAQAMIQSMNAAQRQLHHKAELKSLEAVVDQAAPACVILNDDENTTTGQRMRLTLITHLLSHQSSPQDKERLFLLLFRDLKFSSTTPRGSGPQTRGTASLVPSLLLCRHHLLLSLAYKQDLKERKWASNLTGLLNESIIRHTSTAVLGGRDLGASRGRGLSVDHKSNSGLSGSSSVTNVSFTNTMSVLAVLLQHPVPAVCIAVSRVVGQLILHQPLAALHFLPTVLTQLQSVDDGNNNVLPQSIGYSLALQSTHDNAEREIIVGYGAQAAATGVKGGQAIPQILPAGHHAHPSTTVVSTFNVSMAGCRAEAHLSLLLNVLPALSMDASVAPYAAKAIAPLSADSSPVLLRCLYLRVVVEGWLKTGRGWPKVEATLNGYCSKPMSGPKGVPLELRLTRIGLIRSVVLKDPSQGLELVSAIQDAVQDSSPLVSSLSLNVLREMCDAGVLDFYKAWKVVHRIHPQLPKHPLLAASWVDLMSQGAVDAASQPTKALAIMQALWASTRHPDLRVQKAAFRSLAAFPLDMLEQLQANNETSDQADDPNQEHYTDAAASAASASASAAMMPPVIDVLPYIEPILSSPLVLNTGHGDGGLVSATGSSTDAAAEHANSRASLSPQIEVLAGMALNYEHDNRRRLFLATGTDSTAAFSVSNTLQDSSSMIDSSVLALTHGLSSSSSSQPSIRDAASVVHRLVHTLPAQLLSSNTHLNNKGILTTSVPALLLLDDPKPAASAGSRATATTSKHDIASSRNQPEFVQTASSHNKEDLKDFCAFRSKLHLALTHHHLLLHNSNDWWQEGLVLHTWSQFFNRWLQVCQCDVGSIWVEISLVWGAGQQQTMGPHVVSLSSNRINQEPISTPMTSVNSSIPLAVLEAAPFAAAALCLAGRRAGMLSASLLEEVFETVLSNVTQQPYWSPRSSASIQGTLRALTLLTELLPPSDVRAKSRVIQTLLNVHSDTASQYPGGTQHESVIRGICTAALARVAVDAAKEGGMKNDDVAISSAQLGIKGPQSFKTLAGHLCHQLLIDIVRLAPSLATLVKEVRSSLPPLLSLPALSSDVAGTIKEAGTINEADFFPSSITQADSTIYGDHVCNKRTDGGSISASAMGDHESGLRELQELLLGLLAVCLKIARTSSAGGLHGPEVDNDSTFVSRALQELHAQLAKAIQHAYQQVQMTTQQVQMTTQQVQMTTQTTTAESRLQLLHNNKLCSMLIEVFSATHCAARSSDLPGGLWSTCMDNYGASSAPPSAAGDGGQGTTLMRDDVLELLTQMTGCQHGDSIDVHVQASACRAVAFVLASATSTELTRELLNSSGKAMVKSQPRTMMKSSGDTSSDSIVGSPLVATHFAHLRRLASDTQLKGVCRMDAFSGLFAVLTGITSELVALLHPAAHPLQMSSASANEGYQQAMVAGRDSSSGLLGALPESTHLSRSVIRDLESALKQQGGADGRVSAYAAWLLAAACQTIRVNGHNNTAPSSSVTSHHPSNLDAHGQHSDKGVDISLKSEAAAIVAIPLSQYPQHGAHRPIVERLKTLSASPSFSLSHAMRASTLARCLAVSPRLPSADWGSLCIRLWRLSQTSELKVEEHSVVVREKSHYNDYGVQDHTSSPAVSQSYDIQSALQCSLIQLAVTHSSIPSHRLLSFLSEISHDYQQLMKMHERALALFLRSLHLILKCLPLSQFQDLLSSVVSAVRSGVKDEGCQSVLVSTSDQKLDMLFALGSEQEDGTAAEPLNRHDNPHLLCCLLQGLNELTRLLNDPVAKVNQRTTSGSAVSTLKAAVQNAVVDALRLLPQLPALHPAELDALMNLIKQSSTTEQGFDGLSSTLMLTPPALGQHVVEMTGSCGPGPSKNTVHGLHLPAQKLLNARMDLWCHATRCLISLGSDADTKISSLVGNMKTGIQALQMLCLLCLMNKLHYTDLTSVRSYLLSTEASVETLSSLGRLHAEVMLHAPQAAQFQLLQDLLGEHYGHLGAHQRCLIKQQHSEESIDDEYVSSSLLPFKAASADKFLGI</sequence>
<dbReference type="InterPro" id="IPR016024">
    <property type="entry name" value="ARM-type_fold"/>
</dbReference>
<dbReference type="GO" id="GO:0060147">
    <property type="term" value="P:regulation of post-transcriptional gene silencing"/>
    <property type="evidence" value="ECO:0007669"/>
    <property type="project" value="InterPro"/>
</dbReference>